<dbReference type="AlphaFoldDB" id="A0A090T8I4"/>
<evidence type="ECO:0000313" key="1">
    <source>
        <dbReference type="EMBL" id="GAL35044.1"/>
    </source>
</evidence>
<gene>
    <name evidence="1" type="ORF">JCM19240_3414</name>
</gene>
<protein>
    <recommendedName>
        <fullName evidence="3">Transcriptional regulator LysR family</fullName>
    </recommendedName>
</protein>
<organism evidence="1 2">
    <name type="scientific">Vibrio maritimus</name>
    <dbReference type="NCBI Taxonomy" id="990268"/>
    <lineage>
        <taxon>Bacteria</taxon>
        <taxon>Pseudomonadati</taxon>
        <taxon>Pseudomonadota</taxon>
        <taxon>Gammaproteobacteria</taxon>
        <taxon>Vibrionales</taxon>
        <taxon>Vibrionaceae</taxon>
        <taxon>Vibrio</taxon>
    </lineage>
</organism>
<keyword evidence="2" id="KW-1185">Reference proteome</keyword>
<dbReference type="Gene3D" id="3.40.190.290">
    <property type="match status" value="1"/>
</dbReference>
<accession>A0A090T8I4</accession>
<evidence type="ECO:0008006" key="3">
    <source>
        <dbReference type="Google" id="ProtNLM"/>
    </source>
</evidence>
<reference evidence="1 2" key="1">
    <citation type="submission" date="2014-09" db="EMBL/GenBank/DDBJ databases">
        <title>Vibrio maritimus JCM 19240. (C210) whole genome shotgun sequence.</title>
        <authorList>
            <person name="Sawabe T."/>
            <person name="Meirelles P."/>
            <person name="Nakanishi M."/>
            <person name="Sayaka M."/>
            <person name="Hattori M."/>
            <person name="Ohkuma M."/>
        </authorList>
    </citation>
    <scope>NUCLEOTIDE SEQUENCE [LARGE SCALE GENOMIC DNA]</scope>
    <source>
        <strain evidence="1 2">JCM 19240</strain>
    </source>
</reference>
<dbReference type="EMBL" id="BBMT01000006">
    <property type="protein sequence ID" value="GAL35044.1"/>
    <property type="molecule type" value="Genomic_DNA"/>
</dbReference>
<reference evidence="1 2" key="2">
    <citation type="submission" date="2014-09" db="EMBL/GenBank/DDBJ databases">
        <authorList>
            <consortium name="NBRP consortium"/>
            <person name="Sawabe T."/>
            <person name="Meirelles P."/>
            <person name="Nakanishi M."/>
            <person name="Sayaka M."/>
            <person name="Hattori M."/>
            <person name="Ohkuma M."/>
        </authorList>
    </citation>
    <scope>NUCLEOTIDE SEQUENCE [LARGE SCALE GENOMIC DNA]</scope>
    <source>
        <strain evidence="1 2">JCM 19240</strain>
    </source>
</reference>
<proteinExistence type="predicted"/>
<dbReference type="SUPFAM" id="SSF53850">
    <property type="entry name" value="Periplasmic binding protein-like II"/>
    <property type="match status" value="1"/>
</dbReference>
<sequence length="53" mass="6521">MILDDFEQGELIPILKEYWYPYSGLYVYFHRNTQKAKRVRVLIDFLTEKTQHL</sequence>
<dbReference type="Proteomes" id="UP000029224">
    <property type="component" value="Unassembled WGS sequence"/>
</dbReference>
<evidence type="ECO:0000313" key="2">
    <source>
        <dbReference type="Proteomes" id="UP000029224"/>
    </source>
</evidence>
<comment type="caution">
    <text evidence="1">The sequence shown here is derived from an EMBL/GenBank/DDBJ whole genome shotgun (WGS) entry which is preliminary data.</text>
</comment>
<name>A0A090T8I4_9VIBR</name>